<dbReference type="HOGENOM" id="CLU_031506_4_3_11"/>
<dbReference type="Pfam" id="PF01026">
    <property type="entry name" value="TatD_DNase"/>
    <property type="match status" value="1"/>
</dbReference>
<dbReference type="CDD" id="cd01310">
    <property type="entry name" value="TatD_DNAse"/>
    <property type="match status" value="1"/>
</dbReference>
<gene>
    <name evidence="2" type="ORF">HMPREF0044_0723</name>
</gene>
<dbReference type="eggNOG" id="COG0084">
    <property type="taxonomic scope" value="Bacteria"/>
</dbReference>
<accession>C0W0Y0</accession>
<feature type="binding site" evidence="1">
    <location>
        <position position="25"/>
    </location>
    <ligand>
        <name>a divalent metal cation</name>
        <dbReference type="ChEBI" id="CHEBI:60240"/>
        <label>1</label>
    </ligand>
</feature>
<dbReference type="InterPro" id="IPR001130">
    <property type="entry name" value="TatD-like"/>
</dbReference>
<dbReference type="PIRSF" id="PIRSF005902">
    <property type="entry name" value="DNase_TatD"/>
    <property type="match status" value="1"/>
</dbReference>
<evidence type="ECO:0000313" key="2">
    <source>
        <dbReference type="EMBL" id="EEH63704.1"/>
    </source>
</evidence>
<organism evidence="2 3">
    <name type="scientific">Gleimia coleocanis DSM 15436</name>
    <dbReference type="NCBI Taxonomy" id="525245"/>
    <lineage>
        <taxon>Bacteria</taxon>
        <taxon>Bacillati</taxon>
        <taxon>Actinomycetota</taxon>
        <taxon>Actinomycetes</taxon>
        <taxon>Actinomycetales</taxon>
        <taxon>Actinomycetaceae</taxon>
        <taxon>Gleimia</taxon>
    </lineage>
</organism>
<dbReference type="Gene3D" id="3.20.20.140">
    <property type="entry name" value="Metal-dependent hydrolases"/>
    <property type="match status" value="1"/>
</dbReference>
<evidence type="ECO:0000313" key="3">
    <source>
        <dbReference type="Proteomes" id="UP000010301"/>
    </source>
</evidence>
<feature type="binding site" evidence="1">
    <location>
        <position position="179"/>
    </location>
    <ligand>
        <name>a divalent metal cation</name>
        <dbReference type="ChEBI" id="CHEBI:60240"/>
        <label>2</label>
    </ligand>
</feature>
<dbReference type="RefSeq" id="WP_006546495.1">
    <property type="nucleotide sequence ID" value="NZ_DS999543.1"/>
</dbReference>
<dbReference type="OrthoDB" id="9810005at2"/>
<reference evidence="2 3" key="1">
    <citation type="submission" date="2009-01" db="EMBL/GenBank/DDBJ databases">
        <authorList>
            <person name="Qin X."/>
            <person name="Bachman B."/>
            <person name="Battles P."/>
            <person name="Bell A."/>
            <person name="Bess C."/>
            <person name="Bickham C."/>
            <person name="Chaboub L."/>
            <person name="Chen D."/>
            <person name="Coyle M."/>
            <person name="Deiros D.R."/>
            <person name="Dinh H."/>
            <person name="Forbes L."/>
            <person name="Fowler G."/>
            <person name="Francisco L."/>
            <person name="Fu Q."/>
            <person name="Gubbala S."/>
            <person name="Hale W."/>
            <person name="Han Y."/>
            <person name="Hemphill L."/>
            <person name="Highlander S.K."/>
            <person name="Hirani K."/>
            <person name="Hogues M."/>
            <person name="Jackson L."/>
            <person name="Jakkamsetti A."/>
            <person name="Javaid M."/>
            <person name="Jiang H."/>
            <person name="Korchina V."/>
            <person name="Kovar C."/>
            <person name="Lara F."/>
            <person name="Lee S."/>
            <person name="Mata R."/>
            <person name="Mathew T."/>
            <person name="Moen C."/>
            <person name="Morales K."/>
            <person name="Munidasa M."/>
            <person name="Nazareth L."/>
            <person name="Ngo R."/>
            <person name="Nguyen L."/>
            <person name="Okwuonu G."/>
            <person name="Ongeri F."/>
            <person name="Patil S."/>
            <person name="Petrosino J."/>
            <person name="Pham C."/>
            <person name="Pham P."/>
            <person name="Pu L.-L."/>
            <person name="Puazo M."/>
            <person name="Raj R."/>
            <person name="Reid J."/>
            <person name="Rouhana J."/>
            <person name="Saada N."/>
            <person name="Shang Y."/>
            <person name="Simmons D."/>
            <person name="Thornton R."/>
            <person name="Warren J."/>
            <person name="Weissenberger G."/>
            <person name="Zhang J."/>
            <person name="Zhang L."/>
            <person name="Zhou C."/>
            <person name="Zhu D."/>
            <person name="Muzny D."/>
            <person name="Worley K."/>
            <person name="Gibbs R."/>
        </authorList>
    </citation>
    <scope>NUCLEOTIDE SEQUENCE [LARGE SCALE GENOMIC DNA]</scope>
    <source>
        <strain evidence="2 3">DSM 15436</strain>
    </source>
</reference>
<dbReference type="STRING" id="525245.HMPREF0044_0723"/>
<dbReference type="PANTHER" id="PTHR46124:SF2">
    <property type="entry name" value="D-AMINOACYL-TRNA DEACYLASE"/>
    <property type="match status" value="1"/>
</dbReference>
<comment type="caution">
    <text evidence="2">The sequence shown here is derived from an EMBL/GenBank/DDBJ whole genome shotgun (WGS) entry which is preliminary data.</text>
</comment>
<dbReference type="GO" id="GO:0005829">
    <property type="term" value="C:cytosol"/>
    <property type="evidence" value="ECO:0007669"/>
    <property type="project" value="TreeGrafter"/>
</dbReference>
<dbReference type="GO" id="GO:0016788">
    <property type="term" value="F:hydrolase activity, acting on ester bonds"/>
    <property type="evidence" value="ECO:0007669"/>
    <property type="project" value="InterPro"/>
</dbReference>
<dbReference type="SUPFAM" id="SSF51556">
    <property type="entry name" value="Metallo-dependent hydrolases"/>
    <property type="match status" value="1"/>
</dbReference>
<feature type="binding site" evidence="1">
    <location>
        <position position="206"/>
    </location>
    <ligand>
        <name>a divalent metal cation</name>
        <dbReference type="ChEBI" id="CHEBI:60240"/>
        <label>2</label>
    </ligand>
</feature>
<dbReference type="InterPro" id="IPR032466">
    <property type="entry name" value="Metal_Hydrolase"/>
</dbReference>
<keyword evidence="1" id="KW-0479">Metal-binding</keyword>
<name>C0W0Y0_9ACTO</name>
<dbReference type="Proteomes" id="UP000010301">
    <property type="component" value="Unassembled WGS sequence"/>
</dbReference>
<keyword evidence="3" id="KW-1185">Reference proteome</keyword>
<evidence type="ECO:0000256" key="1">
    <source>
        <dbReference type="PIRSR" id="PIRSR005902-1"/>
    </source>
</evidence>
<dbReference type="GO" id="GO:0046872">
    <property type="term" value="F:metal ion binding"/>
    <property type="evidence" value="ECO:0007669"/>
    <property type="project" value="UniProtKB-KW"/>
</dbReference>
<sequence>MSKKKRTWPEASLPLPIPVMDNHTHLPLGEWEIPSADGVKIALADQLERAKTVGVNRIITVACELPDFAGALQLTQQYDSDDLRIRAALALHPNEAPLHAGLNDTSPDGLIPQIKDHHIDLDEALNEVDKHLSHPGVVAVGETGLDMYRTAHTGLEAQIKSFYAHLEMGVKHNLPVQIHDRETHAECVSILKDFQTKDTNSAIVFHCFSGGKELAQACKENGWYASFGGTLTYPANAELREAFLEIPKELVVVETDAPYLTPVPHRGSPNASYVMTHTVRYIASLWELSEAETVTQLNRNAAQIYGSW</sequence>
<feature type="binding site" evidence="1">
    <location>
        <position position="142"/>
    </location>
    <ligand>
        <name>a divalent metal cation</name>
        <dbReference type="ChEBI" id="CHEBI:60240"/>
        <label>1</label>
    </ligand>
</feature>
<dbReference type="EMBL" id="ACFG01000030">
    <property type="protein sequence ID" value="EEH63704.1"/>
    <property type="molecule type" value="Genomic_DNA"/>
</dbReference>
<feature type="binding site" evidence="1">
    <location>
        <position position="23"/>
    </location>
    <ligand>
        <name>a divalent metal cation</name>
        <dbReference type="ChEBI" id="CHEBI:60240"/>
        <label>1</label>
    </ligand>
</feature>
<protein>
    <submittedName>
        <fullName evidence="2">Hydrolase, TatD family</fullName>
    </submittedName>
</protein>
<keyword evidence="2" id="KW-0378">Hydrolase</keyword>
<proteinExistence type="predicted"/>
<dbReference type="AlphaFoldDB" id="C0W0Y0"/>
<feature type="binding site" evidence="1">
    <location>
        <position position="256"/>
    </location>
    <ligand>
        <name>a divalent metal cation</name>
        <dbReference type="ChEBI" id="CHEBI:60240"/>
        <label>1</label>
    </ligand>
</feature>
<dbReference type="PANTHER" id="PTHR46124">
    <property type="entry name" value="D-AMINOACYL-TRNA DEACYLASE"/>
    <property type="match status" value="1"/>
</dbReference>